<dbReference type="EMBL" id="JBHSXX010000001">
    <property type="protein sequence ID" value="MFC6868929.1"/>
    <property type="molecule type" value="Genomic_DNA"/>
</dbReference>
<evidence type="ECO:0000313" key="2">
    <source>
        <dbReference type="EMBL" id="MFC6868929.1"/>
    </source>
</evidence>
<keyword evidence="3" id="KW-1185">Reference proteome</keyword>
<feature type="domain" description="MEDS" evidence="1">
    <location>
        <begin position="22"/>
        <end position="181"/>
    </location>
</feature>
<reference evidence="3" key="1">
    <citation type="journal article" date="2019" name="Int. J. Syst. Evol. Microbiol.">
        <title>The Global Catalogue of Microorganisms (GCM) 10K type strain sequencing project: providing services to taxonomists for standard genome sequencing and annotation.</title>
        <authorList>
            <consortium name="The Broad Institute Genomics Platform"/>
            <consortium name="The Broad Institute Genome Sequencing Center for Infectious Disease"/>
            <person name="Wu L."/>
            <person name="Ma J."/>
        </authorList>
    </citation>
    <scope>NUCLEOTIDE SEQUENCE [LARGE SCALE GENOMIC DNA]</scope>
    <source>
        <strain evidence="3">KCTC 32255</strain>
    </source>
</reference>
<name>A0ABW2C241_9PSEU</name>
<proteinExistence type="predicted"/>
<accession>A0ABW2C241</accession>
<dbReference type="InterPro" id="IPR025847">
    <property type="entry name" value="MEDS_domain"/>
</dbReference>
<gene>
    <name evidence="2" type="ORF">ACFQGD_17440</name>
</gene>
<comment type="caution">
    <text evidence="2">The sequence shown here is derived from an EMBL/GenBank/DDBJ whole genome shotgun (WGS) entry which is preliminary data.</text>
</comment>
<evidence type="ECO:0000259" key="1">
    <source>
        <dbReference type="Pfam" id="PF14417"/>
    </source>
</evidence>
<dbReference type="Pfam" id="PF14417">
    <property type="entry name" value="MEDS"/>
    <property type="match status" value="1"/>
</dbReference>
<evidence type="ECO:0000313" key="3">
    <source>
        <dbReference type="Proteomes" id="UP001596337"/>
    </source>
</evidence>
<sequence length="206" mass="22807">MPDSVSPSVALGVPGVHLSPGDHLCAFYRGTKERDEILIPYLREGLLSGDKCICVVDATEPESVLASLGDDLNLTSWLSDRTLDVQSSRETYLRGDGFSTTAMLDFWDKAVGGACSQGYEFTRAVGEMTWSLRQLPGVDELVSYESELNRFLPRYPQIILCLYDLDRFSGEVLMDVLKTHPKVLVGGMLIANPYYLDPDEFLAGRS</sequence>
<organism evidence="2 3">
    <name type="scientific">Haloechinothrix salitolerans</name>
    <dbReference type="NCBI Taxonomy" id="926830"/>
    <lineage>
        <taxon>Bacteria</taxon>
        <taxon>Bacillati</taxon>
        <taxon>Actinomycetota</taxon>
        <taxon>Actinomycetes</taxon>
        <taxon>Pseudonocardiales</taxon>
        <taxon>Pseudonocardiaceae</taxon>
        <taxon>Haloechinothrix</taxon>
    </lineage>
</organism>
<dbReference type="RefSeq" id="WP_345403171.1">
    <property type="nucleotide sequence ID" value="NZ_BAABLA010000113.1"/>
</dbReference>
<protein>
    <submittedName>
        <fullName evidence="2">MEDS domain-containing protein</fullName>
    </submittedName>
</protein>
<dbReference type="Proteomes" id="UP001596337">
    <property type="component" value="Unassembled WGS sequence"/>
</dbReference>